<name>A0A5B6VLP8_9ROSI</name>
<organism evidence="1 2">
    <name type="scientific">Gossypium australe</name>
    <dbReference type="NCBI Taxonomy" id="47621"/>
    <lineage>
        <taxon>Eukaryota</taxon>
        <taxon>Viridiplantae</taxon>
        <taxon>Streptophyta</taxon>
        <taxon>Embryophyta</taxon>
        <taxon>Tracheophyta</taxon>
        <taxon>Spermatophyta</taxon>
        <taxon>Magnoliopsida</taxon>
        <taxon>eudicotyledons</taxon>
        <taxon>Gunneridae</taxon>
        <taxon>Pentapetalae</taxon>
        <taxon>rosids</taxon>
        <taxon>malvids</taxon>
        <taxon>Malvales</taxon>
        <taxon>Malvaceae</taxon>
        <taxon>Malvoideae</taxon>
        <taxon>Gossypium</taxon>
    </lineage>
</organism>
<sequence>MPASEDITSSSFREAVSFKDSRVEGFPLNLTKKNAVWVLVDRLTKSTHFLPVRTNYSLEKSAKLYMSEIVRLYSIPMSIVSDRDPRFTLSTTFHPQTNGQSKRVIQVLKDSSKYYLSLAEFTYNNNHHASLGMSHFEALYGRRCKSPTCWLELN</sequence>
<dbReference type="PANTHER" id="PTHR45835:SF99">
    <property type="entry name" value="CHROMO DOMAIN-CONTAINING PROTEIN-RELATED"/>
    <property type="match status" value="1"/>
</dbReference>
<dbReference type="InterPro" id="IPR036397">
    <property type="entry name" value="RNaseH_sf"/>
</dbReference>
<dbReference type="Gene3D" id="3.30.420.10">
    <property type="entry name" value="Ribonuclease H-like superfamily/Ribonuclease H"/>
    <property type="match status" value="1"/>
</dbReference>
<dbReference type="GO" id="GO:0003676">
    <property type="term" value="F:nucleic acid binding"/>
    <property type="evidence" value="ECO:0007669"/>
    <property type="project" value="InterPro"/>
</dbReference>
<gene>
    <name evidence="1" type="ORF">EPI10_015709</name>
</gene>
<dbReference type="PANTHER" id="PTHR45835">
    <property type="entry name" value="YALI0A06105P"/>
    <property type="match status" value="1"/>
</dbReference>
<proteinExistence type="predicted"/>
<evidence type="ECO:0000313" key="1">
    <source>
        <dbReference type="EMBL" id="KAA3469966.1"/>
    </source>
</evidence>
<keyword evidence="2" id="KW-1185">Reference proteome</keyword>
<evidence type="ECO:0000313" key="2">
    <source>
        <dbReference type="Proteomes" id="UP000325315"/>
    </source>
</evidence>
<dbReference type="EMBL" id="SMMG02000006">
    <property type="protein sequence ID" value="KAA3469966.1"/>
    <property type="molecule type" value="Genomic_DNA"/>
</dbReference>
<protein>
    <submittedName>
        <fullName evidence="1">Transposon Ty3-I Gag-Pol polyprotein</fullName>
    </submittedName>
</protein>
<accession>A0A5B6VLP8</accession>
<comment type="caution">
    <text evidence="1">The sequence shown here is derived from an EMBL/GenBank/DDBJ whole genome shotgun (WGS) entry which is preliminary data.</text>
</comment>
<dbReference type="OrthoDB" id="1430630at2759"/>
<dbReference type="Proteomes" id="UP000325315">
    <property type="component" value="Unassembled WGS sequence"/>
</dbReference>
<dbReference type="AlphaFoldDB" id="A0A5B6VLP8"/>
<dbReference type="InterPro" id="IPR012337">
    <property type="entry name" value="RNaseH-like_sf"/>
</dbReference>
<reference evidence="2" key="1">
    <citation type="journal article" date="2019" name="Plant Biotechnol. J.">
        <title>Genome sequencing of the Australian wild diploid species Gossypium australe highlights disease resistance and delayed gland morphogenesis.</title>
        <authorList>
            <person name="Cai Y."/>
            <person name="Cai X."/>
            <person name="Wang Q."/>
            <person name="Wang P."/>
            <person name="Zhang Y."/>
            <person name="Cai C."/>
            <person name="Xu Y."/>
            <person name="Wang K."/>
            <person name="Zhou Z."/>
            <person name="Wang C."/>
            <person name="Geng S."/>
            <person name="Li B."/>
            <person name="Dong Q."/>
            <person name="Hou Y."/>
            <person name="Wang H."/>
            <person name="Ai P."/>
            <person name="Liu Z."/>
            <person name="Yi F."/>
            <person name="Sun M."/>
            <person name="An G."/>
            <person name="Cheng J."/>
            <person name="Zhang Y."/>
            <person name="Shi Q."/>
            <person name="Xie Y."/>
            <person name="Shi X."/>
            <person name="Chang Y."/>
            <person name="Huang F."/>
            <person name="Chen Y."/>
            <person name="Hong S."/>
            <person name="Mi L."/>
            <person name="Sun Q."/>
            <person name="Zhang L."/>
            <person name="Zhou B."/>
            <person name="Peng R."/>
            <person name="Zhang X."/>
            <person name="Liu F."/>
        </authorList>
    </citation>
    <scope>NUCLEOTIDE SEQUENCE [LARGE SCALE GENOMIC DNA]</scope>
    <source>
        <strain evidence="2">cv. PA1801</strain>
    </source>
</reference>
<dbReference type="SUPFAM" id="SSF53098">
    <property type="entry name" value="Ribonuclease H-like"/>
    <property type="match status" value="1"/>
</dbReference>